<dbReference type="EMBL" id="JACBAZ010000005">
    <property type="protein sequence ID" value="NWK56733.1"/>
    <property type="molecule type" value="Genomic_DNA"/>
</dbReference>
<reference evidence="2 3" key="1">
    <citation type="submission" date="2020-07" db="EMBL/GenBank/DDBJ databases">
        <title>Roseicoccus Jingziensis gen. nov., sp. nov., isolated from coastal seawater.</title>
        <authorList>
            <person name="Feng X."/>
        </authorList>
    </citation>
    <scope>NUCLEOTIDE SEQUENCE [LARGE SCALE GENOMIC DNA]</scope>
    <source>
        <strain evidence="2 3">N1E253</strain>
    </source>
</reference>
<sequence length="360" mass="41269">MKKSSERPPEPRIKPESELRLIDNDDITAELKILEEAAILTPDELARVKAKSIEPEVSEILDQAETSEDPEEKWGDKKRALAPGWFVLTALIIIGLATWAITNVFKAQPTIQSASEQKQTILEDAALDDEETKQTLSNMEDCVKGYLKATSIEELLPYVRHNKRVKPLMEHYYQSHQLTPGHFSQFKRIRSIGMENHSFVYGKVSLVDGSSKKLLIEQIEDGSFRVDWESDVCYQPLAWDTFIAQRPSSPMDMRVNISPDHFYAFEFRDESRYQCYKITTRDNNEHVFGYVDKSSPVAMQIKRIILKSQEHGGGREEPMTLRLRFPENSNSKRSVHIEALLAPRWTYLNPPAPQSAQTSE</sequence>
<feature type="transmembrane region" description="Helical" evidence="1">
    <location>
        <begin position="80"/>
        <end position="101"/>
    </location>
</feature>
<organism evidence="2 3">
    <name type="scientific">Oceaniferula marina</name>
    <dbReference type="NCBI Taxonomy" id="2748318"/>
    <lineage>
        <taxon>Bacteria</taxon>
        <taxon>Pseudomonadati</taxon>
        <taxon>Verrucomicrobiota</taxon>
        <taxon>Verrucomicrobiia</taxon>
        <taxon>Verrucomicrobiales</taxon>
        <taxon>Verrucomicrobiaceae</taxon>
        <taxon>Oceaniferula</taxon>
    </lineage>
</organism>
<proteinExistence type="predicted"/>
<evidence type="ECO:0000313" key="2">
    <source>
        <dbReference type="EMBL" id="NWK56733.1"/>
    </source>
</evidence>
<protein>
    <submittedName>
        <fullName evidence="2">Uncharacterized protein</fullName>
    </submittedName>
</protein>
<dbReference type="Proteomes" id="UP000557872">
    <property type="component" value="Unassembled WGS sequence"/>
</dbReference>
<evidence type="ECO:0000313" key="3">
    <source>
        <dbReference type="Proteomes" id="UP000557872"/>
    </source>
</evidence>
<keyword evidence="1" id="KW-0472">Membrane</keyword>
<dbReference type="RefSeq" id="WP_178933529.1">
    <property type="nucleotide sequence ID" value="NZ_JACBAZ010000005.1"/>
</dbReference>
<comment type="caution">
    <text evidence="2">The sequence shown here is derived from an EMBL/GenBank/DDBJ whole genome shotgun (WGS) entry which is preliminary data.</text>
</comment>
<name>A0A851GGS6_9BACT</name>
<dbReference type="AlphaFoldDB" id="A0A851GGS6"/>
<gene>
    <name evidence="2" type="ORF">HW115_14005</name>
</gene>
<evidence type="ECO:0000256" key="1">
    <source>
        <dbReference type="SAM" id="Phobius"/>
    </source>
</evidence>
<keyword evidence="1" id="KW-0812">Transmembrane</keyword>
<keyword evidence="3" id="KW-1185">Reference proteome</keyword>
<keyword evidence="1" id="KW-1133">Transmembrane helix</keyword>
<accession>A0A851GGS6</accession>